<protein>
    <submittedName>
        <fullName evidence="1">Uncharacterized protein</fullName>
    </submittedName>
</protein>
<gene>
    <name evidence="1" type="ORF">OS493_027403</name>
</gene>
<dbReference type="EMBL" id="MU827326">
    <property type="protein sequence ID" value="KAJ7356007.1"/>
    <property type="molecule type" value="Genomic_DNA"/>
</dbReference>
<sequence length="106" mass="12634">MKTVLQSTKETLQSRPLDETREDNKAVLTYHVKSTPHLHCEADQCEPREVDRQKNQVERLFPEFFTHHSTSRVVESYKIEMHLNQKLEHRLNDPLIQSWLNMYGCN</sequence>
<keyword evidence="2" id="KW-1185">Reference proteome</keyword>
<reference evidence="1" key="1">
    <citation type="submission" date="2023-01" db="EMBL/GenBank/DDBJ databases">
        <title>Genome assembly of the deep-sea coral Lophelia pertusa.</title>
        <authorList>
            <person name="Herrera S."/>
            <person name="Cordes E."/>
        </authorList>
    </citation>
    <scope>NUCLEOTIDE SEQUENCE</scope>
    <source>
        <strain evidence="1">USNM1676648</strain>
        <tissue evidence="1">Polyp</tissue>
    </source>
</reference>
<proteinExistence type="predicted"/>
<evidence type="ECO:0000313" key="2">
    <source>
        <dbReference type="Proteomes" id="UP001163046"/>
    </source>
</evidence>
<name>A0A9W9YM27_9CNID</name>
<dbReference type="AlphaFoldDB" id="A0A9W9YM27"/>
<accession>A0A9W9YM27</accession>
<dbReference type="Proteomes" id="UP001163046">
    <property type="component" value="Unassembled WGS sequence"/>
</dbReference>
<evidence type="ECO:0000313" key="1">
    <source>
        <dbReference type="EMBL" id="KAJ7356007.1"/>
    </source>
</evidence>
<organism evidence="1 2">
    <name type="scientific">Desmophyllum pertusum</name>
    <dbReference type="NCBI Taxonomy" id="174260"/>
    <lineage>
        <taxon>Eukaryota</taxon>
        <taxon>Metazoa</taxon>
        <taxon>Cnidaria</taxon>
        <taxon>Anthozoa</taxon>
        <taxon>Hexacorallia</taxon>
        <taxon>Scleractinia</taxon>
        <taxon>Caryophylliina</taxon>
        <taxon>Caryophylliidae</taxon>
        <taxon>Desmophyllum</taxon>
    </lineage>
</organism>
<comment type="caution">
    <text evidence="1">The sequence shown here is derived from an EMBL/GenBank/DDBJ whole genome shotgun (WGS) entry which is preliminary data.</text>
</comment>